<accession>A0A1H9NVK9</accession>
<keyword evidence="2" id="KW-1185">Reference proteome</keyword>
<evidence type="ECO:0000313" key="2">
    <source>
        <dbReference type="Proteomes" id="UP000199051"/>
    </source>
</evidence>
<gene>
    <name evidence="1" type="ORF">SAMN04487818_103158</name>
</gene>
<dbReference type="Gene3D" id="3.40.50.410">
    <property type="entry name" value="von Willebrand factor, type A domain"/>
    <property type="match status" value="1"/>
</dbReference>
<protein>
    <submittedName>
        <fullName evidence="1">Uncharacterized conserved protein YegL, contains vWA domain of TerY type</fullName>
    </submittedName>
</protein>
<dbReference type="AlphaFoldDB" id="A0A1H9NVK9"/>
<sequence length="190" mass="20135">MVGTEVLPCYVVCDVSSSMIEHIDELNAGLREFRDAVPSAAAQVRVGVVGFAGVPRLLHPLRPIAELPEVTAPRPRVGTNFGLAFTFLRTTIDGDVRALKAGQSPVCRPVVFFASDGRPTDPTTWPAAYAALADPDWSASPTVVAFGFGAADDRTLSRIGVSGVFLSRDGVRVATALNVSVTWSTPCEHV</sequence>
<name>A0A1H9NVK9_9PSEU</name>
<dbReference type="InterPro" id="IPR036465">
    <property type="entry name" value="vWFA_dom_sf"/>
</dbReference>
<dbReference type="SUPFAM" id="SSF53300">
    <property type="entry name" value="vWA-like"/>
    <property type="match status" value="1"/>
</dbReference>
<dbReference type="Proteomes" id="UP000199051">
    <property type="component" value="Unassembled WGS sequence"/>
</dbReference>
<organism evidence="1 2">
    <name type="scientific">Actinokineospora terrae</name>
    <dbReference type="NCBI Taxonomy" id="155974"/>
    <lineage>
        <taxon>Bacteria</taxon>
        <taxon>Bacillati</taxon>
        <taxon>Actinomycetota</taxon>
        <taxon>Actinomycetes</taxon>
        <taxon>Pseudonocardiales</taxon>
        <taxon>Pseudonocardiaceae</taxon>
        <taxon>Actinokineospora</taxon>
    </lineage>
</organism>
<proteinExistence type="predicted"/>
<dbReference type="EMBL" id="FOGI01000003">
    <property type="protein sequence ID" value="SER39948.1"/>
    <property type="molecule type" value="Genomic_DNA"/>
</dbReference>
<reference evidence="2" key="1">
    <citation type="submission" date="2016-10" db="EMBL/GenBank/DDBJ databases">
        <authorList>
            <person name="Varghese N."/>
            <person name="Submissions S."/>
        </authorList>
    </citation>
    <scope>NUCLEOTIDE SEQUENCE [LARGE SCALE GENOMIC DNA]</scope>
    <source>
        <strain evidence="2">DSM 44260</strain>
    </source>
</reference>
<evidence type="ECO:0000313" key="1">
    <source>
        <dbReference type="EMBL" id="SER39948.1"/>
    </source>
</evidence>
<dbReference type="STRING" id="155974.SAMN04487818_103158"/>